<feature type="transmembrane region" description="Helical" evidence="6">
    <location>
        <begin position="69"/>
        <end position="87"/>
    </location>
</feature>
<dbReference type="Proteomes" id="UP001329430">
    <property type="component" value="Chromosome 4"/>
</dbReference>
<evidence type="ECO:0000256" key="2">
    <source>
        <dbReference type="ARBA" id="ARBA00022692"/>
    </source>
</evidence>
<evidence type="ECO:0000256" key="6">
    <source>
        <dbReference type="SAM" id="Phobius"/>
    </source>
</evidence>
<sequence length="368" mass="40959">MEFMSKLFHGIFQRILPIGKAQRIEISRTDAYLDALYKILVWDDPKISFMTLGVLHVLLWLIVQLELRFYGVIFLVSLILFLCDLYFERKDLKAERNSSSDAMRQVGRIISNVSQHLHGLRKESPSMFCTIMCGIFLSLTVVARNVSGFALSYLVLLAIFTAPLIISRLPPEYLLNVKEIVETIGSNDGLLAESELLPFISNKDFSEKDPDLESLLTDKTADSVTNSLISGLTSMPSHLDAEGGSLDGLEEEDLEFTMRTKHSAAISYTPGEISSDSDSDHKGMNFESSHFNRDSSSEDENLYSKGLQFTEVPKNDTEQGTSSQSILSNLTAIGSNLITKVLKSSGAPKRKDSDSDFEIIDTDEVNQS</sequence>
<dbReference type="PANTHER" id="PTHR20952">
    <property type="entry name" value="ADP-RIBOSYLATION-LIKE FACTOR 6-INTERACTING PROTEIN"/>
    <property type="match status" value="1"/>
</dbReference>
<feature type="compositionally biased region" description="Acidic residues" evidence="5">
    <location>
        <begin position="355"/>
        <end position="368"/>
    </location>
</feature>
<comment type="subcellular location">
    <subcellularLocation>
        <location evidence="1">Membrane</location>
        <topology evidence="1">Multi-pass membrane protein</topology>
    </subcellularLocation>
</comment>
<evidence type="ECO:0000256" key="3">
    <source>
        <dbReference type="ARBA" id="ARBA00022989"/>
    </source>
</evidence>
<keyword evidence="4 6" id="KW-0472">Membrane</keyword>
<feature type="compositionally biased region" description="Basic and acidic residues" evidence="5">
    <location>
        <begin position="278"/>
        <end position="296"/>
    </location>
</feature>
<evidence type="ECO:0000256" key="4">
    <source>
        <dbReference type="ARBA" id="ARBA00023136"/>
    </source>
</evidence>
<dbReference type="InterPro" id="IPR057282">
    <property type="entry name" value="RETREG1-3-like_RHD"/>
</dbReference>
<comment type="caution">
    <text evidence="8">The sequence shown here is derived from an EMBL/GenBank/DDBJ whole genome shotgun (WGS) entry which is preliminary data.</text>
</comment>
<dbReference type="Pfam" id="PF24456">
    <property type="entry name" value="RHD_RETREG1-3"/>
    <property type="match status" value="1"/>
</dbReference>
<feature type="region of interest" description="Disordered" evidence="5">
    <location>
        <begin position="343"/>
        <end position="368"/>
    </location>
</feature>
<dbReference type="GO" id="GO:0016020">
    <property type="term" value="C:membrane"/>
    <property type="evidence" value="ECO:0007669"/>
    <property type="project" value="UniProtKB-SubCell"/>
</dbReference>
<feature type="transmembrane region" description="Helical" evidence="6">
    <location>
        <begin position="47"/>
        <end position="63"/>
    </location>
</feature>
<dbReference type="EMBL" id="JAVRBK010000004">
    <property type="protein sequence ID" value="KAK5645005.1"/>
    <property type="molecule type" value="Genomic_DNA"/>
</dbReference>
<keyword evidence="9" id="KW-1185">Reference proteome</keyword>
<protein>
    <recommendedName>
        <fullName evidence="7">RETREG1-3/ARL6IP-like N-terminal reticulon-homology domain-containing protein</fullName>
    </recommendedName>
</protein>
<accession>A0AAN7ZG32</accession>
<dbReference type="InterPro" id="IPR052114">
    <property type="entry name" value="ER_autophagy_membrane_reg"/>
</dbReference>
<feature type="transmembrane region" description="Helical" evidence="6">
    <location>
        <begin position="125"/>
        <end position="143"/>
    </location>
</feature>
<keyword evidence="2 6" id="KW-0812">Transmembrane</keyword>
<feature type="domain" description="RETREG1-3/ARL6IP-like N-terminal reticulon-homology" evidence="7">
    <location>
        <begin position="110"/>
        <end position="166"/>
    </location>
</feature>
<organism evidence="8 9">
    <name type="scientific">Pyrocoelia pectoralis</name>
    <dbReference type="NCBI Taxonomy" id="417401"/>
    <lineage>
        <taxon>Eukaryota</taxon>
        <taxon>Metazoa</taxon>
        <taxon>Ecdysozoa</taxon>
        <taxon>Arthropoda</taxon>
        <taxon>Hexapoda</taxon>
        <taxon>Insecta</taxon>
        <taxon>Pterygota</taxon>
        <taxon>Neoptera</taxon>
        <taxon>Endopterygota</taxon>
        <taxon>Coleoptera</taxon>
        <taxon>Polyphaga</taxon>
        <taxon>Elateriformia</taxon>
        <taxon>Elateroidea</taxon>
        <taxon>Lampyridae</taxon>
        <taxon>Lampyrinae</taxon>
        <taxon>Pyrocoelia</taxon>
    </lineage>
</organism>
<evidence type="ECO:0000313" key="8">
    <source>
        <dbReference type="EMBL" id="KAK5645005.1"/>
    </source>
</evidence>
<name>A0AAN7ZG32_9COLE</name>
<dbReference type="GO" id="GO:0005783">
    <property type="term" value="C:endoplasmic reticulum"/>
    <property type="evidence" value="ECO:0007669"/>
    <property type="project" value="UniProtKB-ARBA"/>
</dbReference>
<gene>
    <name evidence="8" type="ORF">RI129_006305</name>
</gene>
<evidence type="ECO:0000259" key="7">
    <source>
        <dbReference type="Pfam" id="PF24456"/>
    </source>
</evidence>
<evidence type="ECO:0000256" key="1">
    <source>
        <dbReference type="ARBA" id="ARBA00004141"/>
    </source>
</evidence>
<proteinExistence type="predicted"/>
<feature type="region of interest" description="Disordered" evidence="5">
    <location>
        <begin position="267"/>
        <end position="301"/>
    </location>
</feature>
<evidence type="ECO:0000313" key="9">
    <source>
        <dbReference type="Proteomes" id="UP001329430"/>
    </source>
</evidence>
<evidence type="ECO:0000256" key="5">
    <source>
        <dbReference type="SAM" id="MobiDB-lite"/>
    </source>
</evidence>
<dbReference type="AlphaFoldDB" id="A0AAN7ZG32"/>
<keyword evidence="3 6" id="KW-1133">Transmembrane helix</keyword>
<reference evidence="8 9" key="1">
    <citation type="journal article" date="2024" name="Insects">
        <title>An Improved Chromosome-Level Genome Assembly of the Firefly Pyrocoelia pectoralis.</title>
        <authorList>
            <person name="Fu X."/>
            <person name="Meyer-Rochow V.B."/>
            <person name="Ballantyne L."/>
            <person name="Zhu X."/>
        </authorList>
    </citation>
    <scope>NUCLEOTIDE SEQUENCE [LARGE SCALE GENOMIC DNA]</scope>
    <source>
        <strain evidence="8">XCY_ONT2</strain>
    </source>
</reference>
<dbReference type="PANTHER" id="PTHR20952:SF0">
    <property type="entry name" value="ADP-RIBOSYLATION FACTOR-LIKE PROTEIN 6-INTERACTING PROTEIN 1"/>
    <property type="match status" value="1"/>
</dbReference>
<feature type="transmembrane region" description="Helical" evidence="6">
    <location>
        <begin position="149"/>
        <end position="166"/>
    </location>
</feature>